<dbReference type="InterPro" id="IPR039910">
    <property type="entry name" value="D15-like"/>
</dbReference>
<keyword evidence="7 8" id="KW-0998">Cell outer membrane</keyword>
<dbReference type="PIRSF" id="PIRSF006076">
    <property type="entry name" value="OM_assembly_OMP85"/>
    <property type="match status" value="1"/>
</dbReference>
<dbReference type="Gene3D" id="3.10.20.310">
    <property type="entry name" value="membrane protein fhac"/>
    <property type="match status" value="5"/>
</dbReference>
<evidence type="ECO:0000256" key="6">
    <source>
        <dbReference type="ARBA" id="ARBA00023136"/>
    </source>
</evidence>
<feature type="domain" description="POTRA" evidence="10">
    <location>
        <begin position="63"/>
        <end position="130"/>
    </location>
</feature>
<dbReference type="InterPro" id="IPR010827">
    <property type="entry name" value="BamA/TamA_POTRA"/>
</dbReference>
<proteinExistence type="inferred from homology"/>
<comment type="subcellular location">
    <subcellularLocation>
        <location evidence="8">Cell outer membrane</location>
    </subcellularLocation>
    <subcellularLocation>
        <location evidence="1">Membrane</location>
    </subcellularLocation>
</comment>
<keyword evidence="12" id="KW-1185">Reference proteome</keyword>
<keyword evidence="6 8" id="KW-0472">Membrane</keyword>
<feature type="domain" description="POTRA" evidence="10">
    <location>
        <begin position="131"/>
        <end position="208"/>
    </location>
</feature>
<dbReference type="InterPro" id="IPR000184">
    <property type="entry name" value="Bac_surfAg_D15"/>
</dbReference>
<dbReference type="HAMAP" id="MF_01430">
    <property type="entry name" value="OM_assembly_BamA"/>
    <property type="match status" value="1"/>
</dbReference>
<feature type="domain" description="POTRA" evidence="10">
    <location>
        <begin position="384"/>
        <end position="457"/>
    </location>
</feature>
<keyword evidence="3 8" id="KW-0812">Transmembrane</keyword>
<evidence type="ECO:0000259" key="10">
    <source>
        <dbReference type="PROSITE" id="PS51779"/>
    </source>
</evidence>
<dbReference type="PROSITE" id="PS51779">
    <property type="entry name" value="POTRA"/>
    <property type="match status" value="3"/>
</dbReference>
<dbReference type="InterPro" id="IPR023707">
    <property type="entry name" value="OM_assembly_BamA"/>
</dbReference>
<accession>A0A5B8G119</accession>
<dbReference type="AlphaFoldDB" id="A0A5B8G119"/>
<protein>
    <recommendedName>
        <fullName evidence="8 9">Outer membrane protein assembly factor BamA</fullName>
    </recommendedName>
</protein>
<dbReference type="Gene3D" id="2.40.160.50">
    <property type="entry name" value="membrane protein fhac: a member of the omp85/tpsb transporter family"/>
    <property type="match status" value="1"/>
</dbReference>
<evidence type="ECO:0000256" key="4">
    <source>
        <dbReference type="ARBA" id="ARBA00022729"/>
    </source>
</evidence>
<dbReference type="Pfam" id="PF07244">
    <property type="entry name" value="POTRA"/>
    <property type="match status" value="5"/>
</dbReference>
<evidence type="ECO:0000256" key="2">
    <source>
        <dbReference type="ARBA" id="ARBA00022452"/>
    </source>
</evidence>
<evidence type="ECO:0000256" key="9">
    <source>
        <dbReference type="NCBIfam" id="TIGR03303"/>
    </source>
</evidence>
<organism evidence="11 12">
    <name type="scientific">Paroceanicella profunda</name>
    <dbReference type="NCBI Taxonomy" id="2579971"/>
    <lineage>
        <taxon>Bacteria</taxon>
        <taxon>Pseudomonadati</taxon>
        <taxon>Pseudomonadota</taxon>
        <taxon>Alphaproteobacteria</taxon>
        <taxon>Rhodobacterales</taxon>
        <taxon>Paracoccaceae</taxon>
        <taxon>Paroceanicella</taxon>
    </lineage>
</organism>
<gene>
    <name evidence="8 11" type="primary">bamA</name>
    <name evidence="11" type="ORF">FDP22_13680</name>
</gene>
<dbReference type="PANTHER" id="PTHR12815">
    <property type="entry name" value="SORTING AND ASSEMBLY MACHINERY SAMM50 PROTEIN FAMILY MEMBER"/>
    <property type="match status" value="1"/>
</dbReference>
<dbReference type="InterPro" id="IPR034746">
    <property type="entry name" value="POTRA"/>
</dbReference>
<evidence type="ECO:0000313" key="11">
    <source>
        <dbReference type="EMBL" id="QDL92742.1"/>
    </source>
</evidence>
<comment type="subunit">
    <text evidence="8">Part of the Bam complex.</text>
</comment>
<evidence type="ECO:0000256" key="1">
    <source>
        <dbReference type="ARBA" id="ARBA00004370"/>
    </source>
</evidence>
<name>A0A5B8G119_9RHOB</name>
<evidence type="ECO:0000256" key="7">
    <source>
        <dbReference type="ARBA" id="ARBA00023237"/>
    </source>
</evidence>
<keyword evidence="5 8" id="KW-0677">Repeat</keyword>
<dbReference type="EMBL" id="CP040818">
    <property type="protein sequence ID" value="QDL92742.1"/>
    <property type="molecule type" value="Genomic_DNA"/>
</dbReference>
<dbReference type="OrthoDB" id="9803054at2"/>
<dbReference type="GO" id="GO:0051205">
    <property type="term" value="P:protein insertion into membrane"/>
    <property type="evidence" value="ECO:0007669"/>
    <property type="project" value="UniProtKB-UniRule"/>
</dbReference>
<sequence length="812" mass="90101">MTGPGAAKTHGQGARGRNMTMVNDRVARPRGMVRALCLATWAGLMTSAVPFWPVNAQSIQSTQRFDTIDVRGNRRIEAETIRLYSGLEAGKAFSAEDLNLASRKIFATGLFSDVNVQPSGGTVVITVTENPTINRISFEGNDILDDDTLNTIINERPRRAYTRGGAEADAQLIIDAYRQSGRYGAEVKPVIIEQPDNRVDLVFEVFEGEVTEVESITFVGNKQISSRRLRRSIQTQEANLLSFLFTSDNYDPDRLELDKQMLRRYYLEHGFVDFTVLSAAAELSVDRTGFYVTFALDEGEQYTYGPATVSTQAAGLDPAEFEPLIQTTEGDTYNIRDVEKTIDEMTFLAGQKGYAFIQVRPQVVKDEVNHTISIDYQLVEGPKVYVERIDIRGNTSTLDRVIRRQFDVVEGDAFDSRAIERARQNISDLDFFSKEDVRVEPGSDDDRAVVVVDVEEKLTGSLSFGVGYSSSDGPIGSFVIAEDNFLGRGQQVSTQFVISGEYQSVAFDFFEPALLDRDLGAGFNVYYRQTDRTDESSYNETNIGFQPRMVFPLSESGDLEVRYRISQDEIDPIDRSGSQRTSEFIKAEEGTRLTSSIGYTYTWDERDDPVETRAGWLMKISQDFAGIGGDSYYVKNVASMKGFTSFLDGDLVLSAEVEGGALIGFDDDTTVTERFFLGGDTFRGFTYGGFGPRDRGTDFSGHGVDDALGGNFYAVTRLQASFPLGLPDDYGLYGGFFADIGTLWGLDSTSITSANGNQTRTVDDAPNLRAALGVSLFWDSTFGPLRFNLAYPVMSEKGDDKEYFRFTAGTRF</sequence>
<dbReference type="NCBIfam" id="TIGR03303">
    <property type="entry name" value="OM_YaeT"/>
    <property type="match status" value="1"/>
</dbReference>
<comment type="function">
    <text evidence="8">Part of the outer membrane protein assembly complex, which is involved in assembly and insertion of beta-barrel proteins into the outer membrane.</text>
</comment>
<evidence type="ECO:0000256" key="5">
    <source>
        <dbReference type="ARBA" id="ARBA00022737"/>
    </source>
</evidence>
<dbReference type="KEGG" id="ppru:FDP22_13680"/>
<dbReference type="GO" id="GO:0043165">
    <property type="term" value="P:Gram-negative-bacterium-type cell outer membrane assembly"/>
    <property type="evidence" value="ECO:0007669"/>
    <property type="project" value="UniProtKB-UniRule"/>
</dbReference>
<evidence type="ECO:0000313" key="12">
    <source>
        <dbReference type="Proteomes" id="UP000305888"/>
    </source>
</evidence>
<dbReference type="GO" id="GO:0009279">
    <property type="term" value="C:cell outer membrane"/>
    <property type="evidence" value="ECO:0007669"/>
    <property type="project" value="UniProtKB-SubCell"/>
</dbReference>
<evidence type="ECO:0000256" key="3">
    <source>
        <dbReference type="ARBA" id="ARBA00022692"/>
    </source>
</evidence>
<dbReference type="PANTHER" id="PTHR12815:SF23">
    <property type="entry name" value="OUTER MEMBRANE PROTEIN ASSEMBLY FACTOR BAMA"/>
    <property type="match status" value="1"/>
</dbReference>
<keyword evidence="4 8" id="KW-0732">Signal</keyword>
<keyword evidence="2 8" id="KW-1134">Transmembrane beta strand</keyword>
<dbReference type="Pfam" id="PF01103">
    <property type="entry name" value="Omp85"/>
    <property type="match status" value="1"/>
</dbReference>
<reference evidence="11 12" key="1">
    <citation type="submission" date="2019-06" db="EMBL/GenBank/DDBJ databases">
        <title>Genome sequence of Rhodobacteraceae bacterium D4M1.</title>
        <authorList>
            <person name="Cao J."/>
        </authorList>
    </citation>
    <scope>NUCLEOTIDE SEQUENCE [LARGE SCALE GENOMIC DNA]</scope>
    <source>
        <strain evidence="11 12">D4M1</strain>
    </source>
</reference>
<comment type="similarity">
    <text evidence="8">Belongs to the BamA family.</text>
</comment>
<dbReference type="Proteomes" id="UP000305888">
    <property type="component" value="Chromosome"/>
</dbReference>
<evidence type="ECO:0000256" key="8">
    <source>
        <dbReference type="HAMAP-Rule" id="MF_01430"/>
    </source>
</evidence>